<dbReference type="InterPro" id="IPR017438">
    <property type="entry name" value="ATP-NAD_kinase_N"/>
</dbReference>
<dbReference type="InterPro" id="IPR001206">
    <property type="entry name" value="Diacylglycerol_kinase_cat_dom"/>
</dbReference>
<keyword evidence="8 12" id="KW-0418">Kinase</keyword>
<evidence type="ECO:0000256" key="1">
    <source>
        <dbReference type="ARBA" id="ARBA00004370"/>
    </source>
</evidence>
<comment type="catalytic activity">
    <reaction evidence="12">
        <text>a 1,2-diacyl-sn-glycerol + ATP = a 1,2-diacyl-sn-glycero-3-phosphate + ADP + H(+)</text>
        <dbReference type="Rhea" id="RHEA:10272"/>
        <dbReference type="ChEBI" id="CHEBI:15378"/>
        <dbReference type="ChEBI" id="CHEBI:17815"/>
        <dbReference type="ChEBI" id="CHEBI:30616"/>
        <dbReference type="ChEBI" id="CHEBI:58608"/>
        <dbReference type="ChEBI" id="CHEBI:456216"/>
        <dbReference type="EC" id="2.7.1.107"/>
    </reaction>
</comment>
<evidence type="ECO:0000256" key="4">
    <source>
        <dbReference type="ARBA" id="ARBA00022723"/>
    </source>
</evidence>
<dbReference type="InterPro" id="IPR002219">
    <property type="entry name" value="PKC_DAG/PE"/>
</dbReference>
<dbReference type="PROSITE" id="PS50081">
    <property type="entry name" value="ZF_DAG_PE_2"/>
    <property type="match status" value="3"/>
</dbReference>
<dbReference type="InterPro" id="IPR037607">
    <property type="entry name" value="DGK"/>
</dbReference>
<evidence type="ECO:0000259" key="13">
    <source>
        <dbReference type="PROSITE" id="PS50081"/>
    </source>
</evidence>
<sequence length="567" mass="63202">MSQTPRLIPVNDFILCNLHVNAHKFQITTSIASCCDVCGSSITPFSRAVKCETCNLLVHEDCTGYCYLPCFLPQNQSQSNSLESSSLEEMHNHCINGQHILEKTVRMSPTFCTVCRSSIVSCALGVLKCRICGCYVHSKCVHGLSHLCRPVASPSNKEYHWFVPGNCNSTGLTTHTCYVCKKSVGSSLALTDFRCCYCGMFVHPQCIQHAPAFCYHGVLGKYILSPSVTEMDSEFHFKAIKRFDKEPMIFFINRKSGNLLGEQILKETQYMFSIPQVCDVFKGFEPTFEYIKPYGDNFIAVVCGGDGTVGWVMNELRKAELKPKIFVIPLGTGNDLSHCTGWGGGYNGEDIEDLLRNVSQALVQKLDRWQVSIHSEIVGETRKLIFNNYFSIGLDAGIALNFHLRREANPDAFNSRIINKIQYVFSSPQALTEDSGDIDKVITLIVDGKRIKLEPMQGLVFLNLVTYGGGVKFWDRVTPDETIGGLKDSNFGDGLVEVVGFKSIIEIPLIMSGMQKPVKIAQGKVIELELTEKKPAQTDGEPFILNPCKIVISLYDKVKIMVKNSFY</sequence>
<comment type="caution">
    <text evidence="15">The sequence shown here is derived from an EMBL/GenBank/DDBJ whole genome shotgun (WGS) entry which is preliminary data.</text>
</comment>
<dbReference type="SMART" id="SM00109">
    <property type="entry name" value="C1"/>
    <property type="match status" value="3"/>
</dbReference>
<evidence type="ECO:0000256" key="10">
    <source>
        <dbReference type="ARBA" id="ARBA00022840"/>
    </source>
</evidence>
<evidence type="ECO:0000259" key="14">
    <source>
        <dbReference type="PROSITE" id="PS50146"/>
    </source>
</evidence>
<evidence type="ECO:0000256" key="6">
    <source>
        <dbReference type="ARBA" id="ARBA00022741"/>
    </source>
</evidence>
<protein>
    <recommendedName>
        <fullName evidence="12">Diacylglycerol kinase</fullName>
        <shortName evidence="12">DAG kinase</shortName>
        <ecNumber evidence="12">2.7.1.107</ecNumber>
    </recommendedName>
</protein>
<keyword evidence="11" id="KW-0472">Membrane</keyword>
<evidence type="ECO:0000256" key="12">
    <source>
        <dbReference type="RuleBase" id="RU361128"/>
    </source>
</evidence>
<keyword evidence="7" id="KW-0863">Zinc-finger</keyword>
<dbReference type="SMART" id="SM00045">
    <property type="entry name" value="DAGKa"/>
    <property type="match status" value="1"/>
</dbReference>
<evidence type="ECO:0000256" key="7">
    <source>
        <dbReference type="ARBA" id="ARBA00022771"/>
    </source>
</evidence>
<dbReference type="Pfam" id="PF00781">
    <property type="entry name" value="DAGK_cat"/>
    <property type="match status" value="1"/>
</dbReference>
<evidence type="ECO:0000256" key="3">
    <source>
        <dbReference type="ARBA" id="ARBA00022679"/>
    </source>
</evidence>
<evidence type="ECO:0000256" key="8">
    <source>
        <dbReference type="ARBA" id="ARBA00022777"/>
    </source>
</evidence>
<keyword evidence="5" id="KW-0677">Repeat</keyword>
<keyword evidence="3 12" id="KW-0808">Transferase</keyword>
<accession>A0ABQ0DB35</accession>
<evidence type="ECO:0000313" key="16">
    <source>
        <dbReference type="Proteomes" id="UP001628156"/>
    </source>
</evidence>
<dbReference type="InterPro" id="IPR016064">
    <property type="entry name" value="NAD/diacylglycerol_kinase_sf"/>
</dbReference>
<feature type="domain" description="Phorbol-ester/DAG-type" evidence="13">
    <location>
        <begin position="98"/>
        <end position="148"/>
    </location>
</feature>
<dbReference type="EMBL" id="BAAFRS010000047">
    <property type="protein sequence ID" value="GAB1219963.1"/>
    <property type="molecule type" value="Genomic_DNA"/>
</dbReference>
<comment type="similarity">
    <text evidence="2 12">Belongs to the eukaryotic diacylglycerol kinase family.</text>
</comment>
<dbReference type="InterPro" id="IPR000756">
    <property type="entry name" value="Diacylglycerol_kin_accessory"/>
</dbReference>
<dbReference type="EC" id="2.7.1.107" evidence="12"/>
<comment type="subcellular location">
    <subcellularLocation>
        <location evidence="1">Membrane</location>
    </subcellularLocation>
</comment>
<dbReference type="SUPFAM" id="SSF111331">
    <property type="entry name" value="NAD kinase/diacylglycerol kinase-like"/>
    <property type="match status" value="1"/>
</dbReference>
<evidence type="ECO:0000256" key="9">
    <source>
        <dbReference type="ARBA" id="ARBA00022833"/>
    </source>
</evidence>
<dbReference type="InterPro" id="IPR046349">
    <property type="entry name" value="C1-like_sf"/>
</dbReference>
<dbReference type="Gene3D" id="3.40.50.10330">
    <property type="entry name" value="Probable inorganic polyphosphate/atp-NAD kinase, domain 1"/>
    <property type="match status" value="1"/>
</dbReference>
<feature type="domain" description="Phorbol-ester/DAG-type" evidence="13">
    <location>
        <begin position="159"/>
        <end position="214"/>
    </location>
</feature>
<dbReference type="PROSITE" id="PS50146">
    <property type="entry name" value="DAGK"/>
    <property type="match status" value="1"/>
</dbReference>
<keyword evidence="9" id="KW-0862">Zinc</keyword>
<evidence type="ECO:0000256" key="11">
    <source>
        <dbReference type="ARBA" id="ARBA00023136"/>
    </source>
</evidence>
<keyword evidence="6 12" id="KW-0547">Nucleotide-binding</keyword>
<keyword evidence="16" id="KW-1185">Reference proteome</keyword>
<dbReference type="PANTHER" id="PTHR11255">
    <property type="entry name" value="DIACYLGLYCEROL KINASE"/>
    <property type="match status" value="1"/>
</dbReference>
<dbReference type="PANTHER" id="PTHR11255:SF54">
    <property type="entry name" value="DIACYLGLYCEROL KINASE THETA"/>
    <property type="match status" value="1"/>
</dbReference>
<keyword evidence="10 12" id="KW-0067">ATP-binding</keyword>
<feature type="domain" description="Phorbol-ester/DAG-type" evidence="13">
    <location>
        <begin position="22"/>
        <end position="70"/>
    </location>
</feature>
<dbReference type="Proteomes" id="UP001628156">
    <property type="component" value="Unassembled WGS sequence"/>
</dbReference>
<dbReference type="CDD" id="cd00029">
    <property type="entry name" value="C1"/>
    <property type="match status" value="1"/>
</dbReference>
<evidence type="ECO:0000256" key="5">
    <source>
        <dbReference type="ARBA" id="ARBA00022737"/>
    </source>
</evidence>
<dbReference type="SMART" id="SM00046">
    <property type="entry name" value="DAGKc"/>
    <property type="match status" value="1"/>
</dbReference>
<evidence type="ECO:0000256" key="2">
    <source>
        <dbReference type="ARBA" id="ARBA00009280"/>
    </source>
</evidence>
<gene>
    <name evidence="15" type="ORF">ENUP19_0047G0022</name>
</gene>
<dbReference type="SUPFAM" id="SSF57889">
    <property type="entry name" value="Cysteine-rich domain"/>
    <property type="match status" value="3"/>
</dbReference>
<dbReference type="Gene3D" id="3.30.60.20">
    <property type="match status" value="3"/>
</dbReference>
<dbReference type="Gene3D" id="2.60.200.40">
    <property type="match status" value="1"/>
</dbReference>
<name>A0ABQ0DB35_9EUKA</name>
<proteinExistence type="inferred from homology"/>
<reference evidence="15 16" key="1">
    <citation type="journal article" date="2019" name="PLoS Negl. Trop. Dis.">
        <title>Whole genome sequencing of Entamoeba nuttalli reveals mammalian host-related molecular signatures and a novel octapeptide-repeat surface protein.</title>
        <authorList>
            <person name="Tanaka M."/>
            <person name="Makiuchi T."/>
            <person name="Komiyama T."/>
            <person name="Shiina T."/>
            <person name="Osaki K."/>
            <person name="Tachibana H."/>
        </authorList>
    </citation>
    <scope>NUCLEOTIDE SEQUENCE [LARGE SCALE GENOMIC DNA]</scope>
    <source>
        <strain evidence="15 16">P19-061405</strain>
    </source>
</reference>
<keyword evidence="4" id="KW-0479">Metal-binding</keyword>
<evidence type="ECO:0000313" key="15">
    <source>
        <dbReference type="EMBL" id="GAB1219963.1"/>
    </source>
</evidence>
<organism evidence="15 16">
    <name type="scientific">Entamoeba nuttalli</name>
    <dbReference type="NCBI Taxonomy" id="412467"/>
    <lineage>
        <taxon>Eukaryota</taxon>
        <taxon>Amoebozoa</taxon>
        <taxon>Evosea</taxon>
        <taxon>Archamoebae</taxon>
        <taxon>Mastigamoebida</taxon>
        <taxon>Entamoebidae</taxon>
        <taxon>Entamoeba</taxon>
    </lineage>
</organism>
<feature type="domain" description="DAGKc" evidence="14">
    <location>
        <begin position="243"/>
        <end position="375"/>
    </location>
</feature>
<dbReference type="Pfam" id="PF00609">
    <property type="entry name" value="DAGK_acc"/>
    <property type="match status" value="1"/>
</dbReference>